<feature type="transmembrane region" description="Helical" evidence="1">
    <location>
        <begin position="33"/>
        <end position="52"/>
    </location>
</feature>
<name>A0ABY9XRM6_9FLAO</name>
<evidence type="ECO:0000313" key="2">
    <source>
        <dbReference type="EMBL" id="WNH08607.1"/>
    </source>
</evidence>
<keyword evidence="1" id="KW-0812">Transmembrane</keyword>
<keyword evidence="1" id="KW-1133">Transmembrane helix</keyword>
<evidence type="ECO:0000256" key="1">
    <source>
        <dbReference type="SAM" id="Phobius"/>
    </source>
</evidence>
<organism evidence="2 3">
    <name type="scientific">Thalassobellus suaedae</name>
    <dbReference type="NCBI Taxonomy" id="3074124"/>
    <lineage>
        <taxon>Bacteria</taxon>
        <taxon>Pseudomonadati</taxon>
        <taxon>Bacteroidota</taxon>
        <taxon>Flavobacteriia</taxon>
        <taxon>Flavobacteriales</taxon>
        <taxon>Flavobacteriaceae</taxon>
        <taxon>Thalassobellus</taxon>
    </lineage>
</organism>
<gene>
    <name evidence="2" type="ORF">RHP51_16125</name>
</gene>
<feature type="transmembrane region" description="Helical" evidence="1">
    <location>
        <begin position="73"/>
        <end position="96"/>
    </location>
</feature>
<protein>
    <submittedName>
        <fullName evidence="2">Uncharacterized protein</fullName>
    </submittedName>
</protein>
<accession>A0ABY9XRM6</accession>
<dbReference type="EMBL" id="CP134537">
    <property type="protein sequence ID" value="WNH08607.1"/>
    <property type="molecule type" value="Genomic_DNA"/>
</dbReference>
<keyword evidence="1" id="KW-0472">Membrane</keyword>
<proteinExistence type="predicted"/>
<dbReference type="RefSeq" id="WP_415865235.1">
    <property type="nucleotide sequence ID" value="NZ_CP134537.1"/>
</dbReference>
<dbReference type="Proteomes" id="UP001302806">
    <property type="component" value="Chromosome"/>
</dbReference>
<sequence length="321" mass="38065">MIHSKKEYESVSHFLSSKKQILEDSDLIVFEELYTFPCAILLYIITYGHKSLQIMHNVNKFLKRKISFNLKSIIAYLFFKIIKVKINGAIVISHSLKMYILNNKLFNKNLYYIPFADTNLHYVPIKKVDDFIRFTIPGTVNTERRNYYIFLKVFLALLEENPSQKVKLNLLGRIIKIGQEELRLIEEINNIKADTVTFCKEFIDQKMYHEELLRTNYLIGNINVNYTENMIKEVYGTSKETGVLFLMLQYNLQTLFPKQYRYSKIYKNFIIRYEDKENDLYRVISKLITSSNNQIETLSIDVHSQLVKEEIKILHKDFLSA</sequence>
<reference evidence="2 3" key="1">
    <citation type="submission" date="2023-09" db="EMBL/GenBank/DDBJ databases">
        <title>Thalassobella suaedae gen. nov., sp. nov., a marine bacterium of the family Flavobacteriaceae isolated from a halophyte Suaeda japonica.</title>
        <authorList>
            <person name="Lee S.Y."/>
            <person name="Hwang C.Y."/>
        </authorList>
    </citation>
    <scope>NUCLEOTIDE SEQUENCE [LARGE SCALE GENOMIC DNA]</scope>
    <source>
        <strain evidence="2 3">HL-DH14</strain>
    </source>
</reference>
<evidence type="ECO:0000313" key="3">
    <source>
        <dbReference type="Proteomes" id="UP001302806"/>
    </source>
</evidence>
<dbReference type="SUPFAM" id="SSF53756">
    <property type="entry name" value="UDP-Glycosyltransferase/glycogen phosphorylase"/>
    <property type="match status" value="1"/>
</dbReference>